<feature type="compositionally biased region" description="Polar residues" evidence="1">
    <location>
        <begin position="24"/>
        <end position="41"/>
    </location>
</feature>
<evidence type="ECO:0000313" key="2">
    <source>
        <dbReference type="EMBL" id="OTG15711.1"/>
    </source>
</evidence>
<accession>A0A251U0E3</accession>
<feature type="region of interest" description="Disordered" evidence="1">
    <location>
        <begin position="20"/>
        <end position="45"/>
    </location>
</feature>
<feature type="region of interest" description="Disordered" evidence="1">
    <location>
        <begin position="87"/>
        <end position="107"/>
    </location>
</feature>
<dbReference type="Proteomes" id="UP000215914">
    <property type="component" value="Chromosome 9"/>
</dbReference>
<reference evidence="3" key="1">
    <citation type="journal article" date="2017" name="Nature">
        <title>The sunflower genome provides insights into oil metabolism, flowering and Asterid evolution.</title>
        <authorList>
            <person name="Badouin H."/>
            <person name="Gouzy J."/>
            <person name="Grassa C.J."/>
            <person name="Murat F."/>
            <person name="Staton S.E."/>
            <person name="Cottret L."/>
            <person name="Lelandais-Briere C."/>
            <person name="Owens G.L."/>
            <person name="Carrere S."/>
            <person name="Mayjonade B."/>
            <person name="Legrand L."/>
            <person name="Gill N."/>
            <person name="Kane N.C."/>
            <person name="Bowers J.E."/>
            <person name="Hubner S."/>
            <person name="Bellec A."/>
            <person name="Berard A."/>
            <person name="Berges H."/>
            <person name="Blanchet N."/>
            <person name="Boniface M.C."/>
            <person name="Brunel D."/>
            <person name="Catrice O."/>
            <person name="Chaidir N."/>
            <person name="Claudel C."/>
            <person name="Donnadieu C."/>
            <person name="Faraut T."/>
            <person name="Fievet G."/>
            <person name="Helmstetter N."/>
            <person name="King M."/>
            <person name="Knapp S.J."/>
            <person name="Lai Z."/>
            <person name="Le Paslier M.C."/>
            <person name="Lippi Y."/>
            <person name="Lorenzon L."/>
            <person name="Mandel J.R."/>
            <person name="Marage G."/>
            <person name="Marchand G."/>
            <person name="Marquand E."/>
            <person name="Bret-Mestries E."/>
            <person name="Morien E."/>
            <person name="Nambeesan S."/>
            <person name="Nguyen T."/>
            <person name="Pegot-Espagnet P."/>
            <person name="Pouilly N."/>
            <person name="Raftis F."/>
            <person name="Sallet E."/>
            <person name="Schiex T."/>
            <person name="Thomas J."/>
            <person name="Vandecasteele C."/>
            <person name="Vares D."/>
            <person name="Vear F."/>
            <person name="Vautrin S."/>
            <person name="Crespi M."/>
            <person name="Mangin B."/>
            <person name="Burke J.M."/>
            <person name="Salse J."/>
            <person name="Munos S."/>
            <person name="Vincourt P."/>
            <person name="Rieseberg L.H."/>
            <person name="Langlade N.B."/>
        </authorList>
    </citation>
    <scope>NUCLEOTIDE SEQUENCE [LARGE SCALE GENOMIC DNA]</scope>
    <source>
        <strain evidence="3">cv. SF193</strain>
    </source>
</reference>
<sequence length="122" mass="13856">MGGSASMVSGGSNPSLHQALKHLQLSTKSDIQSEKTAQSSAMHMPMSVSNWPPVGKLLSNWLNRVLQIWLASTVGLWWVYPRKESRELERTDSHRHNAPTEQSTPTSRLYLSHTRFLRLRDF</sequence>
<proteinExistence type="predicted"/>
<name>A0A251U0E3_HELAN</name>
<organism evidence="2 3">
    <name type="scientific">Helianthus annuus</name>
    <name type="common">Common sunflower</name>
    <dbReference type="NCBI Taxonomy" id="4232"/>
    <lineage>
        <taxon>Eukaryota</taxon>
        <taxon>Viridiplantae</taxon>
        <taxon>Streptophyta</taxon>
        <taxon>Embryophyta</taxon>
        <taxon>Tracheophyta</taxon>
        <taxon>Spermatophyta</taxon>
        <taxon>Magnoliopsida</taxon>
        <taxon>eudicotyledons</taxon>
        <taxon>Gunneridae</taxon>
        <taxon>Pentapetalae</taxon>
        <taxon>asterids</taxon>
        <taxon>campanulids</taxon>
        <taxon>Asterales</taxon>
        <taxon>Asteraceae</taxon>
        <taxon>Asteroideae</taxon>
        <taxon>Heliantheae alliance</taxon>
        <taxon>Heliantheae</taxon>
        <taxon>Helianthus</taxon>
    </lineage>
</organism>
<protein>
    <submittedName>
        <fullName evidence="2">Uncharacterized protein</fullName>
    </submittedName>
</protein>
<dbReference type="AlphaFoldDB" id="A0A251U0E3"/>
<evidence type="ECO:0000313" key="3">
    <source>
        <dbReference type="Proteomes" id="UP000215914"/>
    </source>
</evidence>
<dbReference type="EMBL" id="CM007898">
    <property type="protein sequence ID" value="OTG15711.1"/>
    <property type="molecule type" value="Genomic_DNA"/>
</dbReference>
<dbReference type="InParanoid" id="A0A251U0E3"/>
<keyword evidence="3" id="KW-1185">Reference proteome</keyword>
<evidence type="ECO:0000256" key="1">
    <source>
        <dbReference type="SAM" id="MobiDB-lite"/>
    </source>
</evidence>
<gene>
    <name evidence="2" type="ORF">HannXRQ_Chr09g0263401</name>
</gene>